<reference evidence="1" key="1">
    <citation type="journal article" date="2003" name="Acta Biochim. Biophys. Sin.">
        <title>Screening and identification of novel genes involved in biosynthesis of ginsenoside in Panax ginseng plant.</title>
        <authorList>
            <person name="Luo Z.Y."/>
            <person name="Lu Q.H."/>
            <person name="Liu S.P."/>
            <person name="Chen X.H."/>
            <person name="Luo J.Q."/>
            <person name="Tan L.J."/>
            <person name="Hu W.X."/>
        </authorList>
    </citation>
    <scope>NUCLEOTIDE SEQUENCE</scope>
    <source>
        <tissue evidence="1">Root</tissue>
    </source>
</reference>
<organism evidence="1">
    <name type="scientific">Panax ginseng</name>
    <name type="common">Korean ginseng</name>
    <dbReference type="NCBI Taxonomy" id="4054"/>
    <lineage>
        <taxon>Eukaryota</taxon>
        <taxon>Viridiplantae</taxon>
        <taxon>Streptophyta</taxon>
        <taxon>Embryophyta</taxon>
        <taxon>Tracheophyta</taxon>
        <taxon>Spermatophyta</taxon>
        <taxon>Magnoliopsida</taxon>
        <taxon>eudicotyledons</taxon>
        <taxon>Gunneridae</taxon>
        <taxon>Pentapetalae</taxon>
        <taxon>asterids</taxon>
        <taxon>campanulids</taxon>
        <taxon>Apiales</taxon>
        <taxon>Araliaceae</taxon>
        <taxon>Panax</taxon>
    </lineage>
</organism>
<sequence length="71" mass="8163">MHGDIFCYSIRYYTQLIKILTSILHEISGISLIFALHPVSFRGNILLSILAFYSTKQYHVDNLDVIGSWTN</sequence>
<dbReference type="AlphaFoldDB" id="Q7Y086"/>
<accession>Q7Y086</accession>
<name>Q7Y086_PANGI</name>
<proteinExistence type="evidence at transcript level"/>
<evidence type="ECO:0000313" key="1">
    <source>
        <dbReference type="EMBL" id="AAP55853.1"/>
    </source>
</evidence>
<dbReference type="EMBL" id="AF485333">
    <property type="protein sequence ID" value="AAP55853.1"/>
    <property type="molecule type" value="mRNA"/>
</dbReference>
<protein>
    <submittedName>
        <fullName evidence="1">GBR6</fullName>
    </submittedName>
</protein>
<gene>
    <name evidence="1" type="primary">GBR6</name>
</gene>